<dbReference type="KEGG" id="aqu:105312069"/>
<protein>
    <recommendedName>
        <fullName evidence="2">BZIP domain-containing protein</fullName>
    </recommendedName>
</protein>
<feature type="region of interest" description="Disordered" evidence="1">
    <location>
        <begin position="108"/>
        <end position="213"/>
    </location>
</feature>
<dbReference type="GO" id="GO:0006351">
    <property type="term" value="P:DNA-templated transcription"/>
    <property type="evidence" value="ECO:0007669"/>
    <property type="project" value="InterPro"/>
</dbReference>
<dbReference type="STRING" id="400682.A0A1X7VA42"/>
<evidence type="ECO:0000313" key="4">
    <source>
        <dbReference type="Proteomes" id="UP000007879"/>
    </source>
</evidence>
<evidence type="ECO:0000256" key="1">
    <source>
        <dbReference type="SAM" id="MobiDB-lite"/>
    </source>
</evidence>
<sequence length="271" mass="30046">MDGNNSLYDLYLAAGKGFVVTSSSFDTNPVYLRPPVGPSTINPPLLYHNEESVDFSDLVEACEKNITPPAPISGSDCSSACCFFEEKPFPFDKILPMSSPMYNEEASPYCVPPPPPPHPPSTSHDFVPHENPSLPLDGILTSTPHFSLPHPTPNVPAATSVASTTSRQQPRQSRLTTKQAKKIYNKNSEEYRDKRERNNVAVRKSRNKMKMRAQETERRVHELEEENTALQNQVSLLLKELKVLKGLLSSADGIQQPQVTSNIDPVTSRCS</sequence>
<dbReference type="InterPro" id="IPR031106">
    <property type="entry name" value="C/EBP"/>
</dbReference>
<evidence type="ECO:0000313" key="3">
    <source>
        <dbReference type="EnsemblMetazoa" id="Aqu2.1.37170_001"/>
    </source>
</evidence>
<dbReference type="InterPro" id="IPR004827">
    <property type="entry name" value="bZIP"/>
</dbReference>
<dbReference type="CDD" id="cd14693">
    <property type="entry name" value="bZIP_CEBP"/>
    <property type="match status" value="1"/>
</dbReference>
<dbReference type="InParanoid" id="A0A1X7VA42"/>
<proteinExistence type="predicted"/>
<dbReference type="PANTHER" id="PTHR23334:SF20">
    <property type="entry name" value="BASIC LEUCINE ZIPPER 24"/>
    <property type="match status" value="1"/>
</dbReference>
<feature type="compositionally biased region" description="Basic and acidic residues" evidence="1">
    <location>
        <begin position="187"/>
        <end position="198"/>
    </location>
</feature>
<dbReference type="EnsemblMetazoa" id="Aqu2.1.37170_001">
    <property type="protein sequence ID" value="Aqu2.1.37170_001"/>
    <property type="gene ID" value="Aqu2.1.37170"/>
</dbReference>
<reference evidence="4" key="1">
    <citation type="journal article" date="2010" name="Nature">
        <title>The Amphimedon queenslandica genome and the evolution of animal complexity.</title>
        <authorList>
            <person name="Srivastava M."/>
            <person name="Simakov O."/>
            <person name="Chapman J."/>
            <person name="Fahey B."/>
            <person name="Gauthier M.E."/>
            <person name="Mitros T."/>
            <person name="Richards G.S."/>
            <person name="Conaco C."/>
            <person name="Dacre M."/>
            <person name="Hellsten U."/>
            <person name="Larroux C."/>
            <person name="Putnam N.H."/>
            <person name="Stanke M."/>
            <person name="Adamska M."/>
            <person name="Darling A."/>
            <person name="Degnan S.M."/>
            <person name="Oakley T.H."/>
            <person name="Plachetzki D.C."/>
            <person name="Zhai Y."/>
            <person name="Adamski M."/>
            <person name="Calcino A."/>
            <person name="Cummins S.F."/>
            <person name="Goodstein D.M."/>
            <person name="Harris C."/>
            <person name="Jackson D.J."/>
            <person name="Leys S.P."/>
            <person name="Shu S."/>
            <person name="Woodcroft B.J."/>
            <person name="Vervoort M."/>
            <person name="Kosik K.S."/>
            <person name="Manning G."/>
            <person name="Degnan B.M."/>
            <person name="Rokhsar D.S."/>
        </authorList>
    </citation>
    <scope>NUCLEOTIDE SEQUENCE [LARGE SCALE GENOMIC DNA]</scope>
</reference>
<dbReference type="OrthoDB" id="10032067at2759"/>
<reference evidence="3" key="2">
    <citation type="submission" date="2017-05" db="UniProtKB">
        <authorList>
            <consortium name="EnsemblMetazoa"/>
        </authorList>
    </citation>
    <scope>IDENTIFICATION</scope>
</reference>
<name>A0A1X7VA42_AMPQE</name>
<gene>
    <name evidence="3" type="primary">105312069</name>
</gene>
<organism evidence="3">
    <name type="scientific">Amphimedon queenslandica</name>
    <name type="common">Sponge</name>
    <dbReference type="NCBI Taxonomy" id="400682"/>
    <lineage>
        <taxon>Eukaryota</taxon>
        <taxon>Metazoa</taxon>
        <taxon>Porifera</taxon>
        <taxon>Demospongiae</taxon>
        <taxon>Heteroscleromorpha</taxon>
        <taxon>Haplosclerida</taxon>
        <taxon>Niphatidae</taxon>
        <taxon>Amphimedon</taxon>
    </lineage>
</organism>
<dbReference type="GO" id="GO:0000978">
    <property type="term" value="F:RNA polymerase II cis-regulatory region sequence-specific DNA binding"/>
    <property type="evidence" value="ECO:0007669"/>
    <property type="project" value="TreeGrafter"/>
</dbReference>
<dbReference type="Pfam" id="PF07716">
    <property type="entry name" value="bZIP_2"/>
    <property type="match status" value="1"/>
</dbReference>
<feature type="domain" description="BZIP" evidence="2">
    <location>
        <begin position="188"/>
        <end position="251"/>
    </location>
</feature>
<dbReference type="EnsemblMetazoa" id="XM_011404418.2">
    <property type="protein sequence ID" value="XP_011402720.1"/>
    <property type="gene ID" value="LOC105312069"/>
</dbReference>
<dbReference type="Gene3D" id="1.20.5.170">
    <property type="match status" value="1"/>
</dbReference>
<dbReference type="PROSITE" id="PS50217">
    <property type="entry name" value="BZIP"/>
    <property type="match status" value="1"/>
</dbReference>
<dbReference type="SUPFAM" id="SSF57959">
    <property type="entry name" value="Leucine zipper domain"/>
    <property type="match status" value="1"/>
</dbReference>
<dbReference type="AlphaFoldDB" id="A0A1X7VA42"/>
<dbReference type="SMART" id="SM00338">
    <property type="entry name" value="BRLZ"/>
    <property type="match status" value="1"/>
</dbReference>
<evidence type="ECO:0000259" key="2">
    <source>
        <dbReference type="PROSITE" id="PS50217"/>
    </source>
</evidence>
<keyword evidence="4" id="KW-1185">Reference proteome</keyword>
<feature type="compositionally biased region" description="Polar residues" evidence="1">
    <location>
        <begin position="160"/>
        <end position="178"/>
    </location>
</feature>
<dbReference type="eggNOG" id="KOG3119">
    <property type="taxonomic scope" value="Eukaryota"/>
</dbReference>
<dbReference type="Proteomes" id="UP000007879">
    <property type="component" value="Unassembled WGS sequence"/>
</dbReference>
<feature type="compositionally biased region" description="Pro residues" evidence="1">
    <location>
        <begin position="110"/>
        <end position="120"/>
    </location>
</feature>
<dbReference type="GO" id="GO:0000981">
    <property type="term" value="F:DNA-binding transcription factor activity, RNA polymerase II-specific"/>
    <property type="evidence" value="ECO:0007669"/>
    <property type="project" value="TreeGrafter"/>
</dbReference>
<dbReference type="InterPro" id="IPR046347">
    <property type="entry name" value="bZIP_sf"/>
</dbReference>
<accession>A0A1X7VA42</accession>
<dbReference type="PANTHER" id="PTHR23334">
    <property type="entry name" value="CCAAT/ENHANCER BINDING PROTEIN"/>
    <property type="match status" value="1"/>
</dbReference>